<feature type="region of interest" description="Disordered" evidence="1">
    <location>
        <begin position="142"/>
        <end position="176"/>
    </location>
</feature>
<accession>A0ABR6VEN2</accession>
<keyword evidence="3" id="KW-1185">Reference proteome</keyword>
<organism evidence="2 3">
    <name type="scientific">Pseudomonas taiwanensis</name>
    <dbReference type="NCBI Taxonomy" id="470150"/>
    <lineage>
        <taxon>Bacteria</taxon>
        <taxon>Pseudomonadati</taxon>
        <taxon>Pseudomonadota</taxon>
        <taxon>Gammaproteobacteria</taxon>
        <taxon>Pseudomonadales</taxon>
        <taxon>Pseudomonadaceae</taxon>
        <taxon>Pseudomonas</taxon>
    </lineage>
</organism>
<evidence type="ECO:0000313" key="3">
    <source>
        <dbReference type="Proteomes" id="UP000628086"/>
    </source>
</evidence>
<proteinExistence type="predicted"/>
<evidence type="ECO:0000256" key="1">
    <source>
        <dbReference type="SAM" id="MobiDB-lite"/>
    </source>
</evidence>
<protein>
    <recommendedName>
        <fullName evidence="4">RHS repeat-associated core domain-containing protein</fullName>
    </recommendedName>
</protein>
<dbReference type="InterPro" id="IPR022385">
    <property type="entry name" value="Rhs_assc_core"/>
</dbReference>
<dbReference type="RefSeq" id="WP_238346533.1">
    <property type="nucleotide sequence ID" value="NZ_JABWRS010000048.1"/>
</dbReference>
<evidence type="ECO:0008006" key="4">
    <source>
        <dbReference type="Google" id="ProtNLM"/>
    </source>
</evidence>
<dbReference type="NCBIfam" id="TIGR03696">
    <property type="entry name" value="Rhs_assc_core"/>
    <property type="match status" value="1"/>
</dbReference>
<comment type="caution">
    <text evidence="2">The sequence shown here is derived from an EMBL/GenBank/DDBJ whole genome shotgun (WGS) entry which is preliminary data.</text>
</comment>
<sequence length="176" mass="19332">QGQYHDHETGLHYNRYRYYDPRVGRFVSQDPISYGGGLNLFAYAPNPIFWIDPFGLAKKQPVRVVNGCPIIGTGQRTGGDGHAQISEGMAEQMANSGQYEKIGVNVAVKTVTGVPTDPITRPDVTGLRKDGKVDIVEVPSPTDNLKELQSKGRSTLKGLGDRAGGYTETERTRRRI</sequence>
<dbReference type="PANTHER" id="PTHR32305:SF15">
    <property type="entry name" value="PROTEIN RHSA-RELATED"/>
    <property type="match status" value="1"/>
</dbReference>
<dbReference type="Gene3D" id="2.180.10.10">
    <property type="entry name" value="RHS repeat-associated core"/>
    <property type="match status" value="1"/>
</dbReference>
<name>A0ABR6VEN2_9PSED</name>
<dbReference type="PRINTS" id="PR00394">
    <property type="entry name" value="RHSPROTEIN"/>
</dbReference>
<dbReference type="Proteomes" id="UP000628086">
    <property type="component" value="Unassembled WGS sequence"/>
</dbReference>
<feature type="non-terminal residue" evidence="2">
    <location>
        <position position="1"/>
    </location>
</feature>
<evidence type="ECO:0000313" key="2">
    <source>
        <dbReference type="EMBL" id="MBC3478932.1"/>
    </source>
</evidence>
<dbReference type="EMBL" id="JABWRS010000048">
    <property type="protein sequence ID" value="MBC3478932.1"/>
    <property type="molecule type" value="Genomic_DNA"/>
</dbReference>
<dbReference type="PANTHER" id="PTHR32305">
    <property type="match status" value="1"/>
</dbReference>
<dbReference type="InterPro" id="IPR050708">
    <property type="entry name" value="T6SS_VgrG/RHS"/>
</dbReference>
<reference evidence="2 3" key="1">
    <citation type="journal article" date="2020" name="Microorganisms">
        <title>Reliable Identification of Environmental Pseudomonas Isolates Using the rpoD Gene.</title>
        <authorList>
            <consortium name="The Broad Institute Genome Sequencing Platform"/>
            <person name="Girard L."/>
            <person name="Lood C."/>
            <person name="Rokni-Zadeh H."/>
            <person name="van Noort V."/>
            <person name="Lavigne R."/>
            <person name="De Mot R."/>
        </authorList>
    </citation>
    <scope>NUCLEOTIDE SEQUENCE [LARGE SCALE GENOMIC DNA]</scope>
    <source>
        <strain evidence="2 3">RW7P2</strain>
    </source>
</reference>
<gene>
    <name evidence="2" type="ORF">HU747_25470</name>
</gene>